<feature type="binding site" evidence="8">
    <location>
        <position position="232"/>
    </location>
    <ligand>
        <name>substrate</name>
    </ligand>
</feature>
<evidence type="ECO:0000256" key="10">
    <source>
        <dbReference type="SAM" id="MobiDB-lite"/>
    </source>
</evidence>
<comment type="similarity">
    <text evidence="1 9">Belongs to the peptidase S11 family.</text>
</comment>
<dbReference type="Proteomes" id="UP000184387">
    <property type="component" value="Unassembled WGS sequence"/>
</dbReference>
<feature type="active site" description="Acyl-ester intermediate" evidence="7">
    <location>
        <position position="69"/>
    </location>
</feature>
<dbReference type="GO" id="GO:0071555">
    <property type="term" value="P:cell wall organization"/>
    <property type="evidence" value="ECO:0007669"/>
    <property type="project" value="UniProtKB-KW"/>
</dbReference>
<dbReference type="Pfam" id="PF00768">
    <property type="entry name" value="Peptidase_S11"/>
    <property type="match status" value="1"/>
</dbReference>
<organism evidence="12 13">
    <name type="scientific">Muricoccus roseus</name>
    <dbReference type="NCBI Taxonomy" id="198092"/>
    <lineage>
        <taxon>Bacteria</taxon>
        <taxon>Pseudomonadati</taxon>
        <taxon>Pseudomonadota</taxon>
        <taxon>Alphaproteobacteria</taxon>
        <taxon>Acetobacterales</taxon>
        <taxon>Roseomonadaceae</taxon>
        <taxon>Muricoccus</taxon>
    </lineage>
</organism>
<sequence>MPHAGHRTGCRARAAMRRLGAMIATVSILVAGEALAQIGDSRYAAFVQDAATGEVLLAIDADEPRYPASLTKMMTLYLTFEALQRGSIRETTPLRVSRHAASMEPSKLWLRAGSTIRVRDAVMALVTKSANDAAVTLAERIGKGSEAQFAAMMTRRARALGMSRTTFRNASGLPDPRQVTTARDMAILSRRLIQDFPERYAYFSATGFSWRGSHMPNHNRLLTRYEGADGIKTGYIRASGFNLAASAMRDGHRLVAVMFGGSTGQERDEHVMSLLDRGFDDLARGGPGGVLMARRGNGLRLVGSANAASMLPAPRRVVPSVPTPPQEAVRPARRASQAARRPAPGRDWAVQVGAYAERGVAQSAARRAASRGGRTEIRRVRVRGRWLWRSRVGGLSAAQARSACRAVRGGCIVIPGRRS</sequence>
<evidence type="ECO:0000313" key="12">
    <source>
        <dbReference type="EMBL" id="SHK25679.1"/>
    </source>
</evidence>
<dbReference type="GO" id="GO:0006508">
    <property type="term" value="P:proteolysis"/>
    <property type="evidence" value="ECO:0007669"/>
    <property type="project" value="InterPro"/>
</dbReference>
<feature type="active site" description="Proton acceptor" evidence="7">
    <location>
        <position position="72"/>
    </location>
</feature>
<protein>
    <submittedName>
        <fullName evidence="12">D-alanyl-D-alanine carboxypeptidase</fullName>
    </submittedName>
</protein>
<evidence type="ECO:0000256" key="4">
    <source>
        <dbReference type="ARBA" id="ARBA00022960"/>
    </source>
</evidence>
<dbReference type="PANTHER" id="PTHR21581:SF6">
    <property type="entry name" value="TRAFFICKING PROTEIN PARTICLE COMPLEX SUBUNIT 12"/>
    <property type="match status" value="1"/>
</dbReference>
<keyword evidence="12" id="KW-0121">Carboxypeptidase</keyword>
<evidence type="ECO:0000256" key="9">
    <source>
        <dbReference type="RuleBase" id="RU004016"/>
    </source>
</evidence>
<gene>
    <name evidence="12" type="ORF">SAMN02745194_04561</name>
</gene>
<dbReference type="InterPro" id="IPR001967">
    <property type="entry name" value="Peptidase_S11_N"/>
</dbReference>
<dbReference type="SUPFAM" id="SSF56601">
    <property type="entry name" value="beta-lactamase/transpeptidase-like"/>
    <property type="match status" value="1"/>
</dbReference>
<dbReference type="Gene3D" id="3.40.710.10">
    <property type="entry name" value="DD-peptidase/beta-lactamase superfamily"/>
    <property type="match status" value="1"/>
</dbReference>
<evidence type="ECO:0000313" key="13">
    <source>
        <dbReference type="Proteomes" id="UP000184387"/>
    </source>
</evidence>
<dbReference type="STRING" id="198092.SAMN02745194_04561"/>
<dbReference type="InterPro" id="IPR007730">
    <property type="entry name" value="SPOR-like_dom"/>
</dbReference>
<evidence type="ECO:0000256" key="5">
    <source>
        <dbReference type="ARBA" id="ARBA00022984"/>
    </source>
</evidence>
<dbReference type="InterPro" id="IPR018044">
    <property type="entry name" value="Peptidase_S11"/>
</dbReference>
<feature type="region of interest" description="Disordered" evidence="10">
    <location>
        <begin position="315"/>
        <end position="345"/>
    </location>
</feature>
<keyword evidence="4" id="KW-0133">Cell shape</keyword>
<dbReference type="PRINTS" id="PR00725">
    <property type="entry name" value="DADACBPTASE1"/>
</dbReference>
<feature type="active site" evidence="7">
    <location>
        <position position="129"/>
    </location>
</feature>
<dbReference type="GO" id="GO:0042834">
    <property type="term" value="F:peptidoglycan binding"/>
    <property type="evidence" value="ECO:0007669"/>
    <property type="project" value="InterPro"/>
</dbReference>
<name>A0A1M6QZI1_9PROT</name>
<keyword evidence="6" id="KW-0961">Cell wall biogenesis/degradation</keyword>
<feature type="compositionally biased region" description="Low complexity" evidence="10">
    <location>
        <begin position="334"/>
        <end position="345"/>
    </location>
</feature>
<dbReference type="Gene3D" id="3.30.70.1070">
    <property type="entry name" value="Sporulation related repeat"/>
    <property type="match status" value="1"/>
</dbReference>
<dbReference type="PANTHER" id="PTHR21581">
    <property type="entry name" value="D-ALANYL-D-ALANINE CARBOXYPEPTIDASE"/>
    <property type="match status" value="1"/>
</dbReference>
<dbReference type="AlphaFoldDB" id="A0A1M6QZI1"/>
<evidence type="ECO:0000259" key="11">
    <source>
        <dbReference type="PROSITE" id="PS51724"/>
    </source>
</evidence>
<keyword evidence="13" id="KW-1185">Reference proteome</keyword>
<feature type="domain" description="SPOR" evidence="11">
    <location>
        <begin position="342"/>
        <end position="419"/>
    </location>
</feature>
<reference evidence="12 13" key="1">
    <citation type="submission" date="2016-11" db="EMBL/GenBank/DDBJ databases">
        <authorList>
            <person name="Jaros S."/>
            <person name="Januszkiewicz K."/>
            <person name="Wedrychowicz H."/>
        </authorList>
    </citation>
    <scope>NUCLEOTIDE SEQUENCE [LARGE SCALE GENOMIC DNA]</scope>
    <source>
        <strain evidence="12 13">DSM 14916</strain>
    </source>
</reference>
<accession>A0A1M6QZI1</accession>
<dbReference type="GO" id="GO:0009002">
    <property type="term" value="F:serine-type D-Ala-D-Ala carboxypeptidase activity"/>
    <property type="evidence" value="ECO:0007669"/>
    <property type="project" value="InterPro"/>
</dbReference>
<dbReference type="EMBL" id="FQZF01000039">
    <property type="protein sequence ID" value="SHK25679.1"/>
    <property type="molecule type" value="Genomic_DNA"/>
</dbReference>
<evidence type="ECO:0000256" key="7">
    <source>
        <dbReference type="PIRSR" id="PIRSR618044-1"/>
    </source>
</evidence>
<dbReference type="PROSITE" id="PS51724">
    <property type="entry name" value="SPOR"/>
    <property type="match status" value="1"/>
</dbReference>
<evidence type="ECO:0000256" key="6">
    <source>
        <dbReference type="ARBA" id="ARBA00023316"/>
    </source>
</evidence>
<dbReference type="Pfam" id="PF05036">
    <property type="entry name" value="SPOR"/>
    <property type="match status" value="1"/>
</dbReference>
<dbReference type="GO" id="GO:0008360">
    <property type="term" value="P:regulation of cell shape"/>
    <property type="evidence" value="ECO:0007669"/>
    <property type="project" value="UniProtKB-KW"/>
</dbReference>
<evidence type="ECO:0000256" key="2">
    <source>
        <dbReference type="ARBA" id="ARBA00022729"/>
    </source>
</evidence>
<keyword evidence="5" id="KW-0573">Peptidoglycan synthesis</keyword>
<evidence type="ECO:0000256" key="1">
    <source>
        <dbReference type="ARBA" id="ARBA00007164"/>
    </source>
</evidence>
<proteinExistence type="inferred from homology"/>
<dbReference type="InterPro" id="IPR036680">
    <property type="entry name" value="SPOR-like_sf"/>
</dbReference>
<keyword evidence="3" id="KW-0378">Hydrolase</keyword>
<evidence type="ECO:0000256" key="8">
    <source>
        <dbReference type="PIRSR" id="PIRSR618044-2"/>
    </source>
</evidence>
<evidence type="ECO:0000256" key="3">
    <source>
        <dbReference type="ARBA" id="ARBA00022801"/>
    </source>
</evidence>
<dbReference type="GO" id="GO:0009252">
    <property type="term" value="P:peptidoglycan biosynthetic process"/>
    <property type="evidence" value="ECO:0007669"/>
    <property type="project" value="UniProtKB-KW"/>
</dbReference>
<keyword evidence="12" id="KW-0645">Protease</keyword>
<dbReference type="InterPro" id="IPR012338">
    <property type="entry name" value="Beta-lactam/transpept-like"/>
</dbReference>
<keyword evidence="2" id="KW-0732">Signal</keyword>